<dbReference type="Proteomes" id="UP001498398">
    <property type="component" value="Unassembled WGS sequence"/>
</dbReference>
<comment type="caution">
    <text evidence="3">The sequence shown here is derived from an EMBL/GenBank/DDBJ whole genome shotgun (WGS) entry which is preliminary data.</text>
</comment>
<organism evidence="3 4">
    <name type="scientific">Marasmiellus scandens</name>
    <dbReference type="NCBI Taxonomy" id="2682957"/>
    <lineage>
        <taxon>Eukaryota</taxon>
        <taxon>Fungi</taxon>
        <taxon>Dikarya</taxon>
        <taxon>Basidiomycota</taxon>
        <taxon>Agaricomycotina</taxon>
        <taxon>Agaricomycetes</taxon>
        <taxon>Agaricomycetidae</taxon>
        <taxon>Agaricales</taxon>
        <taxon>Marasmiineae</taxon>
        <taxon>Omphalotaceae</taxon>
        <taxon>Marasmiellus</taxon>
    </lineage>
</organism>
<name>A0ABR1JL58_9AGAR</name>
<protein>
    <submittedName>
        <fullName evidence="3">Uncharacterized protein</fullName>
    </submittedName>
</protein>
<proteinExistence type="predicted"/>
<accession>A0ABR1JL58</accession>
<dbReference type="EMBL" id="JBANRG010000082">
    <property type="protein sequence ID" value="KAK7437874.1"/>
    <property type="molecule type" value="Genomic_DNA"/>
</dbReference>
<feature type="compositionally biased region" description="Low complexity" evidence="1">
    <location>
        <begin position="240"/>
        <end position="260"/>
    </location>
</feature>
<dbReference type="InterPro" id="IPR046521">
    <property type="entry name" value="DUF6698"/>
</dbReference>
<keyword evidence="4" id="KW-1185">Reference proteome</keyword>
<gene>
    <name evidence="3" type="ORF">VKT23_007687</name>
    <name evidence="2" type="ORF">VKT23_018309</name>
</gene>
<dbReference type="Pfam" id="PF20414">
    <property type="entry name" value="DUF6698"/>
    <property type="match status" value="1"/>
</dbReference>
<evidence type="ECO:0000313" key="2">
    <source>
        <dbReference type="EMBL" id="KAK7437874.1"/>
    </source>
</evidence>
<evidence type="ECO:0000256" key="1">
    <source>
        <dbReference type="SAM" id="MobiDB-lite"/>
    </source>
</evidence>
<sequence length="300" mass="33847">MILGQDCWNRTSSFVQICRALLHGKSGVFVPKKETRGRPSKAKQHKITEVTPRIIAYVCLQFRFATSNVKSWDERDEDIGYNFKTFYETILDIFALPSERSKALLRFWNQQVFGAPEPRPVIKTESIKFIMVERDPKSRKGYNQPRDRDILQQEMHNTSASSVGGRKSISDWPSVSHAGPTEDIILQQTMVPPTHYPGRQSTPAWSFSDNSPTAILQPITTLLSHNLSGVHSPTVNKSDPQQPVQVPVQEQEPSPPESSSLVAEERTLVNQSPEKARDSDEPLSALYVHAHIHGQFSHLL</sequence>
<feature type="compositionally biased region" description="Polar residues" evidence="1">
    <location>
        <begin position="227"/>
        <end position="239"/>
    </location>
</feature>
<feature type="region of interest" description="Disordered" evidence="1">
    <location>
        <begin position="227"/>
        <end position="282"/>
    </location>
</feature>
<feature type="region of interest" description="Disordered" evidence="1">
    <location>
        <begin position="137"/>
        <end position="178"/>
    </location>
</feature>
<evidence type="ECO:0000313" key="4">
    <source>
        <dbReference type="Proteomes" id="UP001498398"/>
    </source>
</evidence>
<dbReference type="EMBL" id="JBANRG010000010">
    <property type="protein sequence ID" value="KAK7463102.1"/>
    <property type="molecule type" value="Genomic_DNA"/>
</dbReference>
<reference evidence="3 4" key="1">
    <citation type="submission" date="2024-01" db="EMBL/GenBank/DDBJ databases">
        <title>A draft genome for the cacao thread blight pathogen Marasmiellus scandens.</title>
        <authorList>
            <person name="Baruah I.K."/>
            <person name="Leung J."/>
            <person name="Bukari Y."/>
            <person name="Amoako-Attah I."/>
            <person name="Meinhardt L.W."/>
            <person name="Bailey B.A."/>
            <person name="Cohen S.P."/>
        </authorList>
    </citation>
    <scope>NUCLEOTIDE SEQUENCE [LARGE SCALE GENOMIC DNA]</scope>
    <source>
        <strain evidence="3 4">GH-19</strain>
    </source>
</reference>
<evidence type="ECO:0000313" key="3">
    <source>
        <dbReference type="EMBL" id="KAK7463102.1"/>
    </source>
</evidence>